<dbReference type="PANTHER" id="PTHR47706:SF4">
    <property type="entry name" value="NMRA-LIKE DOMAIN-CONTAINING PROTEIN"/>
    <property type="match status" value="1"/>
</dbReference>
<evidence type="ECO:0000313" key="6">
    <source>
        <dbReference type="Proteomes" id="UP000504636"/>
    </source>
</evidence>
<evidence type="ECO:0000256" key="2">
    <source>
        <dbReference type="ARBA" id="ARBA00022857"/>
    </source>
</evidence>
<keyword evidence="3" id="KW-0560">Oxidoreductase</keyword>
<dbReference type="GO" id="GO:0016491">
    <property type="term" value="F:oxidoreductase activity"/>
    <property type="evidence" value="ECO:0007669"/>
    <property type="project" value="UniProtKB-KW"/>
</dbReference>
<dbReference type="AlphaFoldDB" id="A0A6A6YTP1"/>
<dbReference type="Gene3D" id="3.40.50.720">
    <property type="entry name" value="NAD(P)-binding Rossmann-like Domain"/>
    <property type="match status" value="1"/>
</dbReference>
<keyword evidence="6" id="KW-1185">Reference proteome</keyword>
<keyword evidence="2" id="KW-0521">NADP</keyword>
<reference evidence="5 7" key="1">
    <citation type="journal article" date="2020" name="Stud. Mycol.">
        <title>101 Dothideomycetes genomes: a test case for predicting lifestyles and emergence of pathogens.</title>
        <authorList>
            <person name="Haridas S."/>
            <person name="Albert R."/>
            <person name="Binder M."/>
            <person name="Bloem J."/>
            <person name="Labutti K."/>
            <person name="Salamov A."/>
            <person name="Andreopoulos B."/>
            <person name="Baker S."/>
            <person name="Barry K."/>
            <person name="Bills G."/>
            <person name="Bluhm B."/>
            <person name="Cannon C."/>
            <person name="Castanera R."/>
            <person name="Culley D."/>
            <person name="Daum C."/>
            <person name="Ezra D."/>
            <person name="Gonzalez J."/>
            <person name="Henrissat B."/>
            <person name="Kuo A."/>
            <person name="Liang C."/>
            <person name="Lipzen A."/>
            <person name="Lutzoni F."/>
            <person name="Magnuson J."/>
            <person name="Mondo S."/>
            <person name="Nolan M."/>
            <person name="Ohm R."/>
            <person name="Pangilinan J."/>
            <person name="Park H.-J."/>
            <person name="Ramirez L."/>
            <person name="Alfaro M."/>
            <person name="Sun H."/>
            <person name="Tritt A."/>
            <person name="Yoshinaga Y."/>
            <person name="Zwiers L.-H."/>
            <person name="Turgeon B."/>
            <person name="Goodwin S."/>
            <person name="Spatafora J."/>
            <person name="Crous P."/>
            <person name="Grigoriev I."/>
        </authorList>
    </citation>
    <scope>NUCLEOTIDE SEQUENCE</scope>
    <source>
        <strain evidence="5 7">CBS 304.34</strain>
    </source>
</reference>
<protein>
    <submittedName>
        <fullName evidence="5 7">NAD(P)-binding protein</fullName>
    </submittedName>
</protein>
<dbReference type="OrthoDB" id="10000533at2759"/>
<dbReference type="InterPro" id="IPR051609">
    <property type="entry name" value="NmrA/Isoflavone_reductase-like"/>
</dbReference>
<dbReference type="EMBL" id="MU003698">
    <property type="protein sequence ID" value="KAF2811743.1"/>
    <property type="molecule type" value="Genomic_DNA"/>
</dbReference>
<dbReference type="GeneID" id="54468172"/>
<dbReference type="PANTHER" id="PTHR47706">
    <property type="entry name" value="NMRA-LIKE FAMILY PROTEIN"/>
    <property type="match status" value="1"/>
</dbReference>
<evidence type="ECO:0000256" key="3">
    <source>
        <dbReference type="ARBA" id="ARBA00023002"/>
    </source>
</evidence>
<accession>A0A6A6YTP1</accession>
<feature type="domain" description="NmrA-like" evidence="4">
    <location>
        <begin position="4"/>
        <end position="236"/>
    </location>
</feature>
<dbReference type="InterPro" id="IPR036291">
    <property type="entry name" value="NAD(P)-bd_dom_sf"/>
</dbReference>
<evidence type="ECO:0000256" key="1">
    <source>
        <dbReference type="ARBA" id="ARBA00005725"/>
    </source>
</evidence>
<evidence type="ECO:0000313" key="5">
    <source>
        <dbReference type="EMBL" id="KAF2811743.1"/>
    </source>
</evidence>
<evidence type="ECO:0000313" key="7">
    <source>
        <dbReference type="RefSeq" id="XP_033578707.1"/>
    </source>
</evidence>
<name>A0A6A6YTP1_9PEZI</name>
<proteinExistence type="inferred from homology"/>
<evidence type="ECO:0000259" key="4">
    <source>
        <dbReference type="Pfam" id="PF05368"/>
    </source>
</evidence>
<dbReference type="SUPFAM" id="SSF51735">
    <property type="entry name" value="NAD(P)-binding Rossmann-fold domains"/>
    <property type="match status" value="1"/>
</dbReference>
<gene>
    <name evidence="5 7" type="ORF">BDZ99DRAFT_560130</name>
</gene>
<dbReference type="RefSeq" id="XP_033578707.1">
    <property type="nucleotide sequence ID" value="XM_033727279.1"/>
</dbReference>
<dbReference type="Proteomes" id="UP000504636">
    <property type="component" value="Unplaced"/>
</dbReference>
<reference evidence="7" key="2">
    <citation type="submission" date="2020-04" db="EMBL/GenBank/DDBJ databases">
        <authorList>
            <consortium name="NCBI Genome Project"/>
        </authorList>
    </citation>
    <scope>NUCLEOTIDE SEQUENCE</scope>
    <source>
        <strain evidence="7">CBS 304.34</strain>
    </source>
</reference>
<comment type="similarity">
    <text evidence="1">Belongs to the NmrA-type oxidoreductase family. Isoflavone reductase subfamily.</text>
</comment>
<organism evidence="5">
    <name type="scientific">Mytilinidion resinicola</name>
    <dbReference type="NCBI Taxonomy" id="574789"/>
    <lineage>
        <taxon>Eukaryota</taxon>
        <taxon>Fungi</taxon>
        <taxon>Dikarya</taxon>
        <taxon>Ascomycota</taxon>
        <taxon>Pezizomycotina</taxon>
        <taxon>Dothideomycetes</taxon>
        <taxon>Pleosporomycetidae</taxon>
        <taxon>Mytilinidiales</taxon>
        <taxon>Mytilinidiaceae</taxon>
        <taxon>Mytilinidion</taxon>
    </lineage>
</organism>
<dbReference type="Pfam" id="PF05368">
    <property type="entry name" value="NmrA"/>
    <property type="match status" value="1"/>
</dbReference>
<sequence>MVHIAIAGGSGEVASEVIDALVAAKKHEITILSRRGLIWRTVNYDDKSELAEALQGIHTVLSFIQLMTDPNQQAQKNLIDAAILADVKRFAPSEYGSSTTVDMPWWARKDATQEYLKQVNESGKTIEYTLFQPGMFLDYLAFPYKTAKHLTPLNTMIDFENRRAVVVEGHDAIMTFTTVQDLAAVVARAVDYDGKWPVIGGISGNRIPVSRILEIGERVRGHPFVIEKVKLEDLERGNLKTSWSLETSHPSVSGEQATSLLKAVLIGILLSGAKGAWDVSDEYNQLLPDYKFTQIDDFLAEVWKGKP</sequence>
<reference evidence="7" key="3">
    <citation type="submission" date="2025-04" db="UniProtKB">
        <authorList>
            <consortium name="RefSeq"/>
        </authorList>
    </citation>
    <scope>IDENTIFICATION</scope>
    <source>
        <strain evidence="7">CBS 304.34</strain>
    </source>
</reference>
<dbReference type="InterPro" id="IPR008030">
    <property type="entry name" value="NmrA-like"/>
</dbReference>